<dbReference type="Proteomes" id="UP000229498">
    <property type="component" value="Unassembled WGS sequence"/>
</dbReference>
<evidence type="ECO:0008006" key="3">
    <source>
        <dbReference type="Google" id="ProtNLM"/>
    </source>
</evidence>
<protein>
    <recommendedName>
        <fullName evidence="3">PAS domain-containing protein</fullName>
    </recommendedName>
</protein>
<proteinExistence type="predicted"/>
<sequence length="156" mass="17453">MSSGVGAMLRAYWLSKQREGALPKRQDIDPGEIRGLLPDLALVESLEGGRYFRFRLIGTSAERCLGHIAMRRTFDGDSERGRYRDLVAFLRRAGNTCDCLETRIPNFGDNAVYEAIEATVAPLVDQDGQPVRFLIAMEFVISASAAIEARARRMER</sequence>
<dbReference type="AlphaFoldDB" id="A0A2M9FZ95"/>
<accession>A0A2M9FZ95</accession>
<dbReference type="RefSeq" id="WP_109792253.1">
    <property type="nucleotide sequence ID" value="NZ_PHIG01000039.1"/>
</dbReference>
<reference evidence="1 2" key="1">
    <citation type="submission" date="2017-11" db="EMBL/GenBank/DDBJ databases">
        <title>Draft genome sequence of Rhizobiales bacterium SY3-13.</title>
        <authorList>
            <person name="Sun C."/>
        </authorList>
    </citation>
    <scope>NUCLEOTIDE SEQUENCE [LARGE SCALE GENOMIC DNA]</scope>
    <source>
        <strain evidence="1 2">SY3-13</strain>
    </source>
</reference>
<dbReference type="InterPro" id="IPR009922">
    <property type="entry name" value="DUF1457"/>
</dbReference>
<keyword evidence="2" id="KW-1185">Reference proteome</keyword>
<dbReference type="Pfam" id="PF07310">
    <property type="entry name" value="PAS_5"/>
    <property type="match status" value="1"/>
</dbReference>
<gene>
    <name evidence="1" type="ORF">CVT23_15760</name>
</gene>
<evidence type="ECO:0000313" key="2">
    <source>
        <dbReference type="Proteomes" id="UP000229498"/>
    </source>
</evidence>
<dbReference type="OrthoDB" id="8480244at2"/>
<name>A0A2M9FZ95_9PROT</name>
<comment type="caution">
    <text evidence="1">The sequence shown here is derived from an EMBL/GenBank/DDBJ whole genome shotgun (WGS) entry which is preliminary data.</text>
</comment>
<evidence type="ECO:0000313" key="1">
    <source>
        <dbReference type="EMBL" id="PJK28786.1"/>
    </source>
</evidence>
<organism evidence="1 2">
    <name type="scientific">Minwuia thermotolerans</name>
    <dbReference type="NCBI Taxonomy" id="2056226"/>
    <lineage>
        <taxon>Bacteria</taxon>
        <taxon>Pseudomonadati</taxon>
        <taxon>Pseudomonadota</taxon>
        <taxon>Alphaproteobacteria</taxon>
        <taxon>Minwuiales</taxon>
        <taxon>Minwuiaceae</taxon>
        <taxon>Minwuia</taxon>
    </lineage>
</organism>
<dbReference type="EMBL" id="PHIG01000039">
    <property type="protein sequence ID" value="PJK28786.1"/>
    <property type="molecule type" value="Genomic_DNA"/>
</dbReference>